<dbReference type="EMBL" id="JASZZN010000001">
    <property type="protein sequence ID" value="MDM4014099.1"/>
    <property type="molecule type" value="Genomic_DNA"/>
</dbReference>
<protein>
    <submittedName>
        <fullName evidence="2">Alpha/beta hydrolase</fullName>
    </submittedName>
</protein>
<dbReference type="Proteomes" id="UP001239462">
    <property type="component" value="Unassembled WGS sequence"/>
</dbReference>
<sequence length="268" mass="30135">MIVAFRRRILDRFVLRPTRNELDIGSKQRRWFQSGRHRDEYFVSETTPSESNDSWGGPELLVIKFPGTAGRAERATGWPGQLLENVHVRLCTWNAPGYGRSTGRASLSNIPARARPFVSHLLDQIDPKRTRVWLTGNSLGCATATYLASEFGDRLSGLILRNPPPLIETVKGVADRYPMGRLAHAIAESLPPEMNLHQSAPKVTVPTVMLQSELDELVPPELQEGVFDRLPDPKRRVLLKGIGHAGLINEDHQQDVDEVIGWLWQQSR</sequence>
<evidence type="ECO:0000313" key="3">
    <source>
        <dbReference type="Proteomes" id="UP001239462"/>
    </source>
</evidence>
<dbReference type="SUPFAM" id="SSF53474">
    <property type="entry name" value="alpha/beta-Hydrolases"/>
    <property type="match status" value="1"/>
</dbReference>
<dbReference type="Pfam" id="PF00561">
    <property type="entry name" value="Abhydrolase_1"/>
    <property type="match status" value="1"/>
</dbReference>
<name>A0ABT7PC83_9BACT</name>
<dbReference type="InterPro" id="IPR029058">
    <property type="entry name" value="AB_hydrolase_fold"/>
</dbReference>
<organism evidence="2 3">
    <name type="scientific">Roseiconus lacunae</name>
    <dbReference type="NCBI Taxonomy" id="2605694"/>
    <lineage>
        <taxon>Bacteria</taxon>
        <taxon>Pseudomonadati</taxon>
        <taxon>Planctomycetota</taxon>
        <taxon>Planctomycetia</taxon>
        <taxon>Pirellulales</taxon>
        <taxon>Pirellulaceae</taxon>
        <taxon>Roseiconus</taxon>
    </lineage>
</organism>
<dbReference type="Gene3D" id="3.40.50.1820">
    <property type="entry name" value="alpha/beta hydrolase"/>
    <property type="match status" value="1"/>
</dbReference>
<keyword evidence="3" id="KW-1185">Reference proteome</keyword>
<proteinExistence type="predicted"/>
<dbReference type="GO" id="GO:0016787">
    <property type="term" value="F:hydrolase activity"/>
    <property type="evidence" value="ECO:0007669"/>
    <property type="project" value="UniProtKB-KW"/>
</dbReference>
<accession>A0ABT7PC83</accession>
<feature type="domain" description="AB hydrolase-1" evidence="1">
    <location>
        <begin position="82"/>
        <end position="172"/>
    </location>
</feature>
<dbReference type="InterPro" id="IPR000073">
    <property type="entry name" value="AB_hydrolase_1"/>
</dbReference>
<evidence type="ECO:0000313" key="2">
    <source>
        <dbReference type="EMBL" id="MDM4014099.1"/>
    </source>
</evidence>
<evidence type="ECO:0000259" key="1">
    <source>
        <dbReference type="Pfam" id="PF00561"/>
    </source>
</evidence>
<reference evidence="2 3" key="1">
    <citation type="submission" date="2023-06" db="EMBL/GenBank/DDBJ databases">
        <title>Roseiconus lacunae JC819 isolated from Gulf of Mannar region, Tamil Nadu.</title>
        <authorList>
            <person name="Pk S."/>
            <person name="Ch S."/>
            <person name="Ch V.R."/>
        </authorList>
    </citation>
    <scope>NUCLEOTIDE SEQUENCE [LARGE SCALE GENOMIC DNA]</scope>
    <source>
        <strain evidence="2 3">JC819</strain>
    </source>
</reference>
<dbReference type="RefSeq" id="WP_230779366.1">
    <property type="nucleotide sequence ID" value="NZ_JAJMQV010000184.1"/>
</dbReference>
<dbReference type="PANTHER" id="PTHR12277">
    <property type="entry name" value="ALPHA/BETA HYDROLASE DOMAIN-CONTAINING PROTEIN"/>
    <property type="match status" value="1"/>
</dbReference>
<comment type="caution">
    <text evidence="2">The sequence shown here is derived from an EMBL/GenBank/DDBJ whole genome shotgun (WGS) entry which is preliminary data.</text>
</comment>
<keyword evidence="2" id="KW-0378">Hydrolase</keyword>
<gene>
    <name evidence="2" type="ORF">QTN89_01570</name>
</gene>